<name>A0AAE7V4S6_9CAUD</name>
<reference evidence="1 2" key="1">
    <citation type="submission" date="2021-04" db="EMBL/GenBank/DDBJ databases">
        <authorList>
            <person name="Shkoporov A.N."/>
            <person name="Stockdale S.R."/>
            <person name="Guerin E."/>
            <person name="Ross R.P."/>
            <person name="Hill C."/>
        </authorList>
    </citation>
    <scope>NUCLEOTIDE SEQUENCE [LARGE SCALE GENOMIC DNA]</scope>
    <source>
        <strain evidence="2">cr9_1</strain>
    </source>
</reference>
<keyword evidence="2" id="KW-1185">Reference proteome</keyword>
<organism evidence="1 2">
    <name type="scientific">uncultured phage cr9_1</name>
    <dbReference type="NCBI Taxonomy" id="2986400"/>
    <lineage>
        <taxon>Viruses</taxon>
        <taxon>Duplodnaviria</taxon>
        <taxon>Heunggongvirae</taxon>
        <taxon>Uroviricota</taxon>
        <taxon>Caudoviricetes</taxon>
        <taxon>Crassvirales</taxon>
        <taxon>Intestiviridae</taxon>
        <taxon>Crudevirinae</taxon>
        <taxon>Dabirmavirus</taxon>
        <taxon>Dabirmavirus hominis</taxon>
    </lineage>
</organism>
<gene>
    <name evidence="1" type="primary">gp_23079</name>
</gene>
<evidence type="ECO:0000313" key="1">
    <source>
        <dbReference type="EMBL" id="QWM90146.1"/>
    </source>
</evidence>
<dbReference type="EMBL" id="MZ130486">
    <property type="protein sequence ID" value="QWM90146.1"/>
    <property type="molecule type" value="Genomic_DNA"/>
</dbReference>
<protein>
    <submittedName>
        <fullName evidence="1">Uncharacterized protein</fullName>
    </submittedName>
</protein>
<sequence length="83" mass="9473">MNNKDFSDYIRNIEALDENIDKAEMYAKSIYHLEAIRNSISNPEGSLAMWKNNLELIAVTEMRNAVTNLINTLKTGLSLLLKE</sequence>
<accession>A0AAE7V4S6</accession>
<dbReference type="GeneID" id="75691289"/>
<dbReference type="RefSeq" id="YP_010359718.1">
    <property type="nucleotide sequence ID" value="NC_062776.1"/>
</dbReference>
<dbReference type="KEGG" id="vg:75691289"/>
<dbReference type="Proteomes" id="UP000827813">
    <property type="component" value="Segment"/>
</dbReference>
<evidence type="ECO:0000313" key="2">
    <source>
        <dbReference type="Proteomes" id="UP000827813"/>
    </source>
</evidence>
<proteinExistence type="predicted"/>